<evidence type="ECO:0000313" key="11">
    <source>
        <dbReference type="EMBL" id="PAA68341.1"/>
    </source>
</evidence>
<evidence type="ECO:0000256" key="2">
    <source>
        <dbReference type="ARBA" id="ARBA00022448"/>
    </source>
</evidence>
<feature type="transmembrane region" description="Helical" evidence="9">
    <location>
        <begin position="400"/>
        <end position="422"/>
    </location>
</feature>
<dbReference type="PROSITE" id="PS50850">
    <property type="entry name" value="MFS"/>
    <property type="match status" value="1"/>
</dbReference>
<keyword evidence="12" id="KW-1185">Reference proteome</keyword>
<feature type="region of interest" description="Disordered" evidence="8">
    <location>
        <begin position="517"/>
        <end position="540"/>
    </location>
</feature>
<evidence type="ECO:0000256" key="5">
    <source>
        <dbReference type="ARBA" id="ARBA00022989"/>
    </source>
</evidence>
<dbReference type="PANTHER" id="PTHR23503:SF8">
    <property type="entry name" value="FACILITATED GLUCOSE TRANSPORTER PROTEIN 1"/>
    <property type="match status" value="1"/>
</dbReference>
<reference evidence="11 12" key="1">
    <citation type="submission" date="2017-06" db="EMBL/GenBank/DDBJ databases">
        <title>A platform for efficient transgenesis in Macrostomum lignano, a flatworm model organism for stem cell research.</title>
        <authorList>
            <person name="Berezikov E."/>
        </authorList>
    </citation>
    <scope>NUCLEOTIDE SEQUENCE [LARGE SCALE GENOMIC DNA]</scope>
    <source>
        <strain evidence="11">DV1</strain>
        <tissue evidence="11">Whole organism</tissue>
    </source>
</reference>
<evidence type="ECO:0000256" key="9">
    <source>
        <dbReference type="SAM" id="Phobius"/>
    </source>
</evidence>
<dbReference type="InterPro" id="IPR003663">
    <property type="entry name" value="Sugar/inositol_transpt"/>
</dbReference>
<feature type="transmembrane region" description="Helical" evidence="9">
    <location>
        <begin position="95"/>
        <end position="119"/>
    </location>
</feature>
<dbReference type="GO" id="GO:0005353">
    <property type="term" value="F:fructose transmembrane transporter activity"/>
    <property type="evidence" value="ECO:0007669"/>
    <property type="project" value="UniProtKB-ARBA"/>
</dbReference>
<organism evidence="11 12">
    <name type="scientific">Macrostomum lignano</name>
    <dbReference type="NCBI Taxonomy" id="282301"/>
    <lineage>
        <taxon>Eukaryota</taxon>
        <taxon>Metazoa</taxon>
        <taxon>Spiralia</taxon>
        <taxon>Lophotrochozoa</taxon>
        <taxon>Platyhelminthes</taxon>
        <taxon>Rhabditophora</taxon>
        <taxon>Macrostomorpha</taxon>
        <taxon>Macrostomida</taxon>
        <taxon>Macrostomidae</taxon>
        <taxon>Macrostomum</taxon>
    </lineage>
</organism>
<dbReference type="OrthoDB" id="4540492at2759"/>
<evidence type="ECO:0000256" key="6">
    <source>
        <dbReference type="ARBA" id="ARBA00023136"/>
    </source>
</evidence>
<feature type="transmembrane region" description="Helical" evidence="9">
    <location>
        <begin position="128"/>
        <end position="147"/>
    </location>
</feature>
<feature type="transmembrane region" description="Helical" evidence="9">
    <location>
        <begin position="374"/>
        <end position="394"/>
    </location>
</feature>
<dbReference type="InterPro" id="IPR005829">
    <property type="entry name" value="Sugar_transporter_CS"/>
</dbReference>
<proteinExistence type="inferred from homology"/>
<dbReference type="GO" id="GO:1990539">
    <property type="term" value="P:fructose import across plasma membrane"/>
    <property type="evidence" value="ECO:0007669"/>
    <property type="project" value="UniProtKB-ARBA"/>
</dbReference>
<evidence type="ECO:0000259" key="10">
    <source>
        <dbReference type="PROSITE" id="PS50850"/>
    </source>
</evidence>
<keyword evidence="3" id="KW-1003">Cell membrane</keyword>
<comment type="caution">
    <text evidence="11">The sequence shown here is derived from an EMBL/GenBank/DDBJ whole genome shotgun (WGS) entry which is preliminary data.</text>
</comment>
<dbReference type="PROSITE" id="PS00217">
    <property type="entry name" value="SUGAR_TRANSPORT_2"/>
    <property type="match status" value="1"/>
</dbReference>
<dbReference type="PRINTS" id="PR00171">
    <property type="entry name" value="SUGRTRNSPORT"/>
</dbReference>
<dbReference type="SUPFAM" id="SSF103473">
    <property type="entry name" value="MFS general substrate transporter"/>
    <property type="match status" value="1"/>
</dbReference>
<evidence type="ECO:0000256" key="1">
    <source>
        <dbReference type="ARBA" id="ARBA00004651"/>
    </source>
</evidence>
<dbReference type="FunFam" id="1.20.1250.20:FF:001511">
    <property type="entry name" value="Solute carrier family 2, facilitated glucose transporter member 5"/>
    <property type="match status" value="1"/>
</dbReference>
<feature type="transmembrane region" description="Helical" evidence="9">
    <location>
        <begin position="218"/>
        <end position="238"/>
    </location>
</feature>
<dbReference type="Proteomes" id="UP000215902">
    <property type="component" value="Unassembled WGS sequence"/>
</dbReference>
<dbReference type="InterPro" id="IPR005828">
    <property type="entry name" value="MFS_sugar_transport-like"/>
</dbReference>
<feature type="transmembrane region" description="Helical" evidence="9">
    <location>
        <begin position="345"/>
        <end position="367"/>
    </location>
</feature>
<comment type="similarity">
    <text evidence="7">Belongs to the major facilitator superfamily. Sugar transporter (TC 2.A.1.1) family.</text>
</comment>
<evidence type="ECO:0000256" key="4">
    <source>
        <dbReference type="ARBA" id="ARBA00022692"/>
    </source>
</evidence>
<dbReference type="STRING" id="282301.A0A267F3K8"/>
<dbReference type="InterPro" id="IPR045263">
    <property type="entry name" value="GLUT"/>
</dbReference>
<keyword evidence="2 7" id="KW-0813">Transport</keyword>
<feature type="transmembrane region" description="Helical" evidence="9">
    <location>
        <begin position="153"/>
        <end position="176"/>
    </location>
</feature>
<feature type="transmembrane region" description="Helical" evidence="9">
    <location>
        <begin position="188"/>
        <end position="206"/>
    </location>
</feature>
<evidence type="ECO:0000256" key="3">
    <source>
        <dbReference type="ARBA" id="ARBA00022475"/>
    </source>
</evidence>
<dbReference type="AlphaFoldDB" id="A0A267F3K8"/>
<protein>
    <recommendedName>
        <fullName evidence="10">Major facilitator superfamily (MFS) profile domain-containing protein</fullName>
    </recommendedName>
</protein>
<feature type="transmembrane region" description="Helical" evidence="9">
    <location>
        <begin position="309"/>
        <end position="330"/>
    </location>
</feature>
<comment type="subcellular location">
    <subcellularLocation>
        <location evidence="1">Cell membrane</location>
        <topology evidence="1">Multi-pass membrane protein</topology>
    </subcellularLocation>
</comment>
<dbReference type="InterPro" id="IPR036259">
    <property type="entry name" value="MFS_trans_sf"/>
</dbReference>
<evidence type="ECO:0000256" key="7">
    <source>
        <dbReference type="RuleBase" id="RU003346"/>
    </source>
</evidence>
<dbReference type="Gene3D" id="1.20.1250.20">
    <property type="entry name" value="MFS general substrate transporter like domains"/>
    <property type="match status" value="1"/>
</dbReference>
<evidence type="ECO:0000313" key="12">
    <source>
        <dbReference type="Proteomes" id="UP000215902"/>
    </source>
</evidence>
<dbReference type="GO" id="GO:0005886">
    <property type="term" value="C:plasma membrane"/>
    <property type="evidence" value="ECO:0007669"/>
    <property type="project" value="UniProtKB-SubCell"/>
</dbReference>
<keyword evidence="4 9" id="KW-0812">Transmembrane</keyword>
<keyword evidence="6 9" id="KW-0472">Membrane</keyword>
<feature type="transmembrane region" description="Helical" evidence="9">
    <location>
        <begin position="442"/>
        <end position="459"/>
    </location>
</feature>
<keyword evidence="5 9" id="KW-1133">Transmembrane helix</keyword>
<dbReference type="EMBL" id="NIVC01001402">
    <property type="protein sequence ID" value="PAA68341.1"/>
    <property type="molecule type" value="Genomic_DNA"/>
</dbReference>
<dbReference type="InterPro" id="IPR020846">
    <property type="entry name" value="MFS_dom"/>
</dbReference>
<name>A0A267F3K8_9PLAT</name>
<accession>A0A267F3K8</accession>
<dbReference type="Pfam" id="PF00083">
    <property type="entry name" value="Sugar_tr"/>
    <property type="match status" value="1"/>
</dbReference>
<dbReference type="NCBIfam" id="TIGR00879">
    <property type="entry name" value="SP"/>
    <property type="match status" value="1"/>
</dbReference>
<feature type="transmembrane region" description="Helical" evidence="9">
    <location>
        <begin position="471"/>
        <end position="491"/>
    </location>
</feature>
<dbReference type="PANTHER" id="PTHR23503">
    <property type="entry name" value="SOLUTE CARRIER FAMILY 2"/>
    <property type="match status" value="1"/>
</dbReference>
<feature type="transmembrane region" description="Helical" evidence="9">
    <location>
        <begin position="40"/>
        <end position="60"/>
    </location>
</feature>
<evidence type="ECO:0000256" key="8">
    <source>
        <dbReference type="SAM" id="MobiDB-lite"/>
    </source>
</evidence>
<sequence length="576" mass="63889">MSTWSVPHNFIHSTHELDVKADPTMASITSLAKKTLRRQVTPIMLLTVITAALSSTMYGYNMSKLNTPYEILLSFINATYTERNGVEPAPTFLTLIWSVIISAFVGAGALGSFSSGVFAEKFGRRRGLFINHLLAFASAAAEMAAYYCKVYELLIVGRAIIGFNSGISQGLVSLYIAEVSPKQVRGAFLSFHQIGIVIGILLGQVLSLEFVLGGVNTWPFLCGFSVMPCLLSCCLLPLCPESPRYLLSVRKDEAAAKAALLRLTRSKHAAKELLNEIREEEKVVSSRPDLYESFQYRDLFTRPELRRSLMMSALLNVSQQWSGINAIFAYSHSVFYNAGVDPETIQYAIIGTGVINVVVTFISLALIEKVGRRKLLLIPNWILVGSLLVLTACINQQSNFAWLNYLTICIMLAYIVGFGLGFGPLTSMITCETFEQQARPQAMAVIQTVHYVSCFVLMLTFKFMEAAMKEFIFMLFACIVAVATTFLMFYLPESAHRSVKEVVADIKDGWRWRPCNGSDGAESEGAEIARKRRKRGSSGTYIKRADARPEDLQLQAAVTTPLRKADYDADDDLEEV</sequence>
<gene>
    <name evidence="11" type="ORF">BOX15_Mlig005404g1</name>
</gene>
<feature type="domain" description="Major facilitator superfamily (MFS) profile" evidence="10">
    <location>
        <begin position="47"/>
        <end position="495"/>
    </location>
</feature>